<comment type="subcellular location">
    <subcellularLocation>
        <location evidence="2">Chromosome</location>
        <location evidence="2">Centromere</location>
    </subcellularLocation>
    <subcellularLocation>
        <location evidence="1">Nucleus</location>
    </subcellularLocation>
</comment>
<dbReference type="InterPro" id="IPR001214">
    <property type="entry name" value="SET_dom"/>
</dbReference>
<feature type="domain" description="Pre-SET" evidence="17">
    <location>
        <begin position="248"/>
        <end position="308"/>
    </location>
</feature>
<dbReference type="GO" id="GO:0008757">
    <property type="term" value="F:S-adenosylmethionine-dependent methyltransferase activity"/>
    <property type="evidence" value="ECO:0007669"/>
    <property type="project" value="UniProtKB-ARBA"/>
</dbReference>
<dbReference type="SUPFAM" id="SSF54160">
    <property type="entry name" value="Chromo domain-like"/>
    <property type="match status" value="1"/>
</dbReference>
<dbReference type="GO" id="GO:0046872">
    <property type="term" value="F:metal ion binding"/>
    <property type="evidence" value="ECO:0007669"/>
    <property type="project" value="UniProtKB-KW"/>
</dbReference>
<feature type="binding site" evidence="13">
    <location>
        <position position="290"/>
    </location>
    <ligand>
        <name>Zn(2+)</name>
        <dbReference type="ChEBI" id="CHEBI:29105"/>
        <label>2</label>
    </ligand>
</feature>
<feature type="binding site" evidence="12">
    <location>
        <begin position="393"/>
        <end position="394"/>
    </location>
    <ligand>
        <name>S-adenosyl-L-methionine</name>
        <dbReference type="ChEBI" id="CHEBI:59789"/>
    </ligand>
</feature>
<dbReference type="GO" id="GO:0005634">
    <property type="term" value="C:nucleus"/>
    <property type="evidence" value="ECO:0007669"/>
    <property type="project" value="UniProtKB-SubCell"/>
</dbReference>
<evidence type="ECO:0000256" key="14">
    <source>
        <dbReference type="SAM" id="MobiDB-lite"/>
    </source>
</evidence>
<dbReference type="InterPro" id="IPR046341">
    <property type="entry name" value="SET_dom_sf"/>
</dbReference>
<keyword evidence="3" id="KW-0158">Chromosome</keyword>
<sequence>RLQFDVKGNLMWPNLKRVWVSRASFEGFKEEVERRGLKRRWSSSKRKPRPPLNKNTYQSEYVVERIEDCDIMEGILHFYVKWENWPSANNTWEPKEHLEHSDKILEQFLDKTLTVNIIEELRIKLNVSKVGFQKVFNMYPSYNFENLPSKIHLQQELLSLHLRFPYDHHVVKLEKGRQSWLLFDLVMKRQEQLTELKAWEDRVNSESIEETVLKVENNVDMEVLPKDFVYINDNVPRKNVRILKNVISGCECTECGPKIKACCGRQDYNGFTYKKGRRINVNPGTAVFECNHLCKCDANCRNRVVQAGRKVPLCIFRTHNGRGWGVKTLRKVHCGEFICEYVGEVITHEEAEIRGREYDAQGRTYLFDLDYNTKDNPYTVDAAKFGNVSHFINHSCDPNCAVWAVWINTLDPNLPRLAIFSLREIEKDEELTFDYMCTPESPVNTPEKNRPKLETPEKNSGIKSGKSLCKCSADKCRRYLF</sequence>
<proteinExistence type="predicted"/>
<dbReference type="InterPro" id="IPR023780">
    <property type="entry name" value="Chromo_domain"/>
</dbReference>
<gene>
    <name evidence="18" type="ORF">HHI36_012037</name>
</gene>
<evidence type="ECO:0000256" key="5">
    <source>
        <dbReference type="ARBA" id="ARBA00022679"/>
    </source>
</evidence>
<dbReference type="GO" id="GO:0008170">
    <property type="term" value="F:N-methyltransferase activity"/>
    <property type="evidence" value="ECO:0007669"/>
    <property type="project" value="UniProtKB-ARBA"/>
</dbReference>
<dbReference type="Gene3D" id="2.40.50.40">
    <property type="match status" value="1"/>
</dbReference>
<protein>
    <recommendedName>
        <fullName evidence="20">[Histone H3]-lysine(9) N-trimethyltransferase</fullName>
    </recommendedName>
</protein>
<name>A0ABD2NDB6_9CUCU</name>
<evidence type="ECO:0000256" key="1">
    <source>
        <dbReference type="ARBA" id="ARBA00004123"/>
    </source>
</evidence>
<dbReference type="InterPro" id="IPR023779">
    <property type="entry name" value="Chromodomain_CS"/>
</dbReference>
<keyword evidence="7 13" id="KW-0479">Metal-binding</keyword>
<dbReference type="AlphaFoldDB" id="A0ABD2NDB6"/>
<dbReference type="Pfam" id="PF05033">
    <property type="entry name" value="Pre-SET"/>
    <property type="match status" value="1"/>
</dbReference>
<feature type="domain" description="SET" evidence="16">
    <location>
        <begin position="311"/>
        <end position="436"/>
    </location>
</feature>
<feature type="binding site" evidence="13">
    <location>
        <position position="396"/>
    </location>
    <ligand>
        <name>Zn(2+)</name>
        <dbReference type="ChEBI" id="CHEBI:29105"/>
        <label>4</label>
    </ligand>
</feature>
<organism evidence="18 19">
    <name type="scientific">Cryptolaemus montrouzieri</name>
    <dbReference type="NCBI Taxonomy" id="559131"/>
    <lineage>
        <taxon>Eukaryota</taxon>
        <taxon>Metazoa</taxon>
        <taxon>Ecdysozoa</taxon>
        <taxon>Arthropoda</taxon>
        <taxon>Hexapoda</taxon>
        <taxon>Insecta</taxon>
        <taxon>Pterygota</taxon>
        <taxon>Neoptera</taxon>
        <taxon>Endopterygota</taxon>
        <taxon>Coleoptera</taxon>
        <taxon>Polyphaga</taxon>
        <taxon>Cucujiformia</taxon>
        <taxon>Coccinelloidea</taxon>
        <taxon>Coccinellidae</taxon>
        <taxon>Scymninae</taxon>
        <taxon>Scymnini</taxon>
        <taxon>Cryptolaemus</taxon>
    </lineage>
</organism>
<feature type="binding site" evidence="13">
    <location>
        <position position="469"/>
    </location>
    <ligand>
        <name>Zn(2+)</name>
        <dbReference type="ChEBI" id="CHEBI:29105"/>
        <label>4</label>
    </ligand>
</feature>
<feature type="binding site" evidence="13">
    <location>
        <position position="471"/>
    </location>
    <ligand>
        <name>Zn(2+)</name>
        <dbReference type="ChEBI" id="CHEBI:29105"/>
        <label>4</label>
    </ligand>
</feature>
<evidence type="ECO:0000256" key="4">
    <source>
        <dbReference type="ARBA" id="ARBA00022603"/>
    </source>
</evidence>
<evidence type="ECO:0000256" key="9">
    <source>
        <dbReference type="ARBA" id="ARBA00022853"/>
    </source>
</evidence>
<dbReference type="InterPro" id="IPR016197">
    <property type="entry name" value="Chromo-like_dom_sf"/>
</dbReference>
<keyword evidence="4" id="KW-0489">Methyltransferase</keyword>
<dbReference type="CDD" id="cd00024">
    <property type="entry name" value="CD_CSD"/>
    <property type="match status" value="1"/>
</dbReference>
<feature type="domain" description="Chromo" evidence="15">
    <location>
        <begin position="61"/>
        <end position="120"/>
    </location>
</feature>
<feature type="binding site" evidence="12">
    <location>
        <position position="470"/>
    </location>
    <ligand>
        <name>S-adenosyl-L-methionine</name>
        <dbReference type="ChEBI" id="CHEBI:59789"/>
    </ligand>
</feature>
<feature type="non-terminal residue" evidence="18">
    <location>
        <position position="1"/>
    </location>
</feature>
<dbReference type="GO" id="GO:0000775">
    <property type="term" value="C:chromosome, centromeric region"/>
    <property type="evidence" value="ECO:0007669"/>
    <property type="project" value="UniProtKB-SubCell"/>
</dbReference>
<dbReference type="InterPro" id="IPR011381">
    <property type="entry name" value="H3-K9_MeTrfase_SUV39H1/2-like"/>
</dbReference>
<evidence type="ECO:0000256" key="7">
    <source>
        <dbReference type="ARBA" id="ARBA00022723"/>
    </source>
</evidence>
<feature type="binding site" evidence="13">
    <location>
        <position position="250"/>
    </location>
    <ligand>
        <name>Zn(2+)</name>
        <dbReference type="ChEBI" id="CHEBI:29105"/>
        <label>1</label>
    </ligand>
</feature>
<dbReference type="EMBL" id="JABFTP020000103">
    <property type="protein sequence ID" value="KAL3276667.1"/>
    <property type="molecule type" value="Genomic_DNA"/>
</dbReference>
<evidence type="ECO:0000259" key="17">
    <source>
        <dbReference type="PROSITE" id="PS50867"/>
    </source>
</evidence>
<evidence type="ECO:0000259" key="15">
    <source>
        <dbReference type="PROSITE" id="PS50013"/>
    </source>
</evidence>
<dbReference type="Gene3D" id="2.170.270.10">
    <property type="entry name" value="SET domain"/>
    <property type="match status" value="1"/>
</dbReference>
<dbReference type="PANTHER" id="PTHR46223:SF4">
    <property type="entry name" value="HISTONE-LYSINE N-METHYLTRANSFERASE-RELATED"/>
    <property type="match status" value="1"/>
</dbReference>
<keyword evidence="5" id="KW-0808">Transferase</keyword>
<dbReference type="InterPro" id="IPR007728">
    <property type="entry name" value="Pre-SET_dom"/>
</dbReference>
<dbReference type="PROSITE" id="PS50867">
    <property type="entry name" value="PRE_SET"/>
    <property type="match status" value="1"/>
</dbReference>
<dbReference type="PIRSF" id="PIRSF009343">
    <property type="entry name" value="SUV39_SET"/>
    <property type="match status" value="1"/>
</dbReference>
<dbReference type="SMART" id="SM00298">
    <property type="entry name" value="CHROMO"/>
    <property type="match status" value="1"/>
</dbReference>
<keyword evidence="6 12" id="KW-0949">S-adenosyl-L-methionine</keyword>
<dbReference type="PANTHER" id="PTHR46223">
    <property type="entry name" value="HISTONE-LYSINE N-METHYLTRANSFERASE SUV39H"/>
    <property type="match status" value="1"/>
</dbReference>
<feature type="binding site" evidence="12">
    <location>
        <position position="435"/>
    </location>
    <ligand>
        <name>S-adenosyl-L-methionine</name>
        <dbReference type="ChEBI" id="CHEBI:59789"/>
    </ligand>
</feature>
<feature type="binding site" evidence="13">
    <location>
        <position position="252"/>
    </location>
    <ligand>
        <name>Zn(2+)</name>
        <dbReference type="ChEBI" id="CHEBI:29105"/>
        <label>1</label>
    </ligand>
</feature>
<reference evidence="18 19" key="1">
    <citation type="journal article" date="2021" name="BMC Biol.">
        <title>Horizontally acquired antibacterial genes associated with adaptive radiation of ladybird beetles.</title>
        <authorList>
            <person name="Li H.S."/>
            <person name="Tang X.F."/>
            <person name="Huang Y.H."/>
            <person name="Xu Z.Y."/>
            <person name="Chen M.L."/>
            <person name="Du X.Y."/>
            <person name="Qiu B.Y."/>
            <person name="Chen P.T."/>
            <person name="Zhang W."/>
            <person name="Slipinski A."/>
            <person name="Escalona H.E."/>
            <person name="Waterhouse R.M."/>
            <person name="Zwick A."/>
            <person name="Pang H."/>
        </authorList>
    </citation>
    <scope>NUCLEOTIDE SEQUENCE [LARGE SCALE GENOMIC DNA]</scope>
    <source>
        <strain evidence="18">SYSU2018</strain>
    </source>
</reference>
<evidence type="ECO:0000256" key="12">
    <source>
        <dbReference type="PIRSR" id="PIRSR009343-1"/>
    </source>
</evidence>
<dbReference type="CDD" id="cd10542">
    <property type="entry name" value="SET_SUV39H"/>
    <property type="match status" value="1"/>
</dbReference>
<feature type="binding site" evidence="13">
    <location>
        <position position="300"/>
    </location>
    <ligand>
        <name>Zn(2+)</name>
        <dbReference type="ChEBI" id="CHEBI:29105"/>
        <label>3</label>
    </ligand>
</feature>
<evidence type="ECO:0000256" key="3">
    <source>
        <dbReference type="ARBA" id="ARBA00022454"/>
    </source>
</evidence>
<feature type="binding site" evidence="12">
    <location>
        <begin position="322"/>
        <end position="324"/>
    </location>
    <ligand>
        <name>S-adenosyl-L-methionine</name>
        <dbReference type="ChEBI" id="CHEBI:59789"/>
    </ligand>
</feature>
<keyword evidence="11" id="KW-0137">Centromere</keyword>
<dbReference type="SUPFAM" id="SSF82199">
    <property type="entry name" value="SET domain"/>
    <property type="match status" value="1"/>
</dbReference>
<dbReference type="PROSITE" id="PS50280">
    <property type="entry name" value="SET"/>
    <property type="match status" value="1"/>
</dbReference>
<feature type="binding site" evidence="13">
    <location>
        <position position="476"/>
    </location>
    <ligand>
        <name>Zn(2+)</name>
        <dbReference type="ChEBI" id="CHEBI:29105"/>
        <label>4</label>
    </ligand>
</feature>
<evidence type="ECO:0000313" key="18">
    <source>
        <dbReference type="EMBL" id="KAL3276667.1"/>
    </source>
</evidence>
<keyword evidence="9" id="KW-0156">Chromatin regulator</keyword>
<keyword evidence="19" id="KW-1185">Reference proteome</keyword>
<dbReference type="SMART" id="SM00468">
    <property type="entry name" value="PreSET"/>
    <property type="match status" value="1"/>
</dbReference>
<feature type="binding site" evidence="13">
    <location>
        <position position="296"/>
    </location>
    <ligand>
        <name>Zn(2+)</name>
        <dbReference type="ChEBI" id="CHEBI:29105"/>
        <label>3</label>
    </ligand>
</feature>
<dbReference type="Proteomes" id="UP001516400">
    <property type="component" value="Unassembled WGS sequence"/>
</dbReference>
<keyword evidence="10" id="KW-0539">Nucleus</keyword>
<evidence type="ECO:0000313" key="19">
    <source>
        <dbReference type="Proteomes" id="UP001516400"/>
    </source>
</evidence>
<feature type="compositionally biased region" description="Basic and acidic residues" evidence="14">
    <location>
        <begin position="447"/>
        <end position="457"/>
    </location>
</feature>
<dbReference type="InterPro" id="IPR000953">
    <property type="entry name" value="Chromo/chromo_shadow_dom"/>
</dbReference>
<accession>A0ABD2NDB6</accession>
<dbReference type="GO" id="GO:0008276">
    <property type="term" value="F:protein methyltransferase activity"/>
    <property type="evidence" value="ECO:0007669"/>
    <property type="project" value="UniProtKB-ARBA"/>
</dbReference>
<evidence type="ECO:0000256" key="6">
    <source>
        <dbReference type="ARBA" id="ARBA00022691"/>
    </source>
</evidence>
<evidence type="ECO:0000256" key="8">
    <source>
        <dbReference type="ARBA" id="ARBA00022833"/>
    </source>
</evidence>
<evidence type="ECO:0000256" key="2">
    <source>
        <dbReference type="ARBA" id="ARBA00004584"/>
    </source>
</evidence>
<comment type="caution">
    <text evidence="18">The sequence shown here is derived from an EMBL/GenBank/DDBJ whole genome shotgun (WGS) entry which is preliminary data.</text>
</comment>
<dbReference type="GO" id="GO:0032259">
    <property type="term" value="P:methylation"/>
    <property type="evidence" value="ECO:0007669"/>
    <property type="project" value="UniProtKB-KW"/>
</dbReference>
<feature type="binding site" evidence="13">
    <location>
        <position position="250"/>
    </location>
    <ligand>
        <name>Zn(2+)</name>
        <dbReference type="ChEBI" id="CHEBI:29105"/>
        <label>2</label>
    </ligand>
</feature>
<evidence type="ECO:0000256" key="13">
    <source>
        <dbReference type="PIRSR" id="PIRSR009343-2"/>
    </source>
</evidence>
<feature type="binding site" evidence="13">
    <location>
        <position position="255"/>
    </location>
    <ligand>
        <name>Zn(2+)</name>
        <dbReference type="ChEBI" id="CHEBI:29105"/>
        <label>3</label>
    </ligand>
</feature>
<dbReference type="PROSITE" id="PS00598">
    <property type="entry name" value="CHROMO_1"/>
    <property type="match status" value="1"/>
</dbReference>
<feature type="binding site" evidence="13">
    <location>
        <position position="262"/>
    </location>
    <ligand>
        <name>Zn(2+)</name>
        <dbReference type="ChEBI" id="CHEBI:29105"/>
        <label>1</label>
    </ligand>
</feature>
<dbReference type="Pfam" id="PF00856">
    <property type="entry name" value="SET"/>
    <property type="match status" value="1"/>
</dbReference>
<keyword evidence="8 13" id="KW-0862">Zinc</keyword>
<dbReference type="PROSITE" id="PS50013">
    <property type="entry name" value="CHROMO_2"/>
    <property type="match status" value="1"/>
</dbReference>
<dbReference type="SMART" id="SM00317">
    <property type="entry name" value="SET"/>
    <property type="match status" value="1"/>
</dbReference>
<dbReference type="InterPro" id="IPR050973">
    <property type="entry name" value="H3K9_Histone-Lys_N-MTase"/>
</dbReference>
<evidence type="ECO:0000256" key="10">
    <source>
        <dbReference type="ARBA" id="ARBA00023242"/>
    </source>
</evidence>
<dbReference type="GO" id="GO:0006325">
    <property type="term" value="P:chromatin organization"/>
    <property type="evidence" value="ECO:0007669"/>
    <property type="project" value="UniProtKB-KW"/>
</dbReference>
<evidence type="ECO:0008006" key="20">
    <source>
        <dbReference type="Google" id="ProtNLM"/>
    </source>
</evidence>
<dbReference type="Pfam" id="PF00385">
    <property type="entry name" value="Chromo"/>
    <property type="match status" value="1"/>
</dbReference>
<feature type="binding site" evidence="13">
    <location>
        <position position="255"/>
    </location>
    <ligand>
        <name>Zn(2+)</name>
        <dbReference type="ChEBI" id="CHEBI:29105"/>
        <label>1</label>
    </ligand>
</feature>
<evidence type="ECO:0000256" key="11">
    <source>
        <dbReference type="ARBA" id="ARBA00023328"/>
    </source>
</evidence>
<feature type="binding site" evidence="13">
    <location>
        <position position="294"/>
    </location>
    <ligand>
        <name>Zn(2+)</name>
        <dbReference type="ChEBI" id="CHEBI:29105"/>
        <label>2</label>
    </ligand>
</feature>
<evidence type="ECO:0000259" key="16">
    <source>
        <dbReference type="PROSITE" id="PS50280"/>
    </source>
</evidence>
<feature type="region of interest" description="Disordered" evidence="14">
    <location>
        <begin position="439"/>
        <end position="465"/>
    </location>
</feature>
<feature type="binding site" evidence="13">
    <location>
        <position position="290"/>
    </location>
    <ligand>
        <name>Zn(2+)</name>
        <dbReference type="ChEBI" id="CHEBI:29105"/>
        <label>3</label>
    </ligand>
</feature>
<feature type="binding site" evidence="13">
    <location>
        <position position="263"/>
    </location>
    <ligand>
        <name>Zn(2+)</name>
        <dbReference type="ChEBI" id="CHEBI:29105"/>
        <label>2</label>
    </ligand>
</feature>